<protein>
    <recommendedName>
        <fullName evidence="4">DUF2569 domain-containing protein</fullName>
    </recommendedName>
</protein>
<evidence type="ECO:0000313" key="2">
    <source>
        <dbReference type="EMBL" id="AIQ70823.1"/>
    </source>
</evidence>
<dbReference type="OrthoDB" id="9155572at2"/>
<feature type="transmembrane region" description="Helical" evidence="1">
    <location>
        <begin position="142"/>
        <end position="159"/>
    </location>
</feature>
<dbReference type="InterPro" id="IPR019690">
    <property type="entry name" value="DUF2569"/>
</dbReference>
<organism evidence="2 3">
    <name type="scientific">Paenibacillus graminis</name>
    <dbReference type="NCBI Taxonomy" id="189425"/>
    <lineage>
        <taxon>Bacteria</taxon>
        <taxon>Bacillati</taxon>
        <taxon>Bacillota</taxon>
        <taxon>Bacilli</taxon>
        <taxon>Bacillales</taxon>
        <taxon>Paenibacillaceae</taxon>
        <taxon>Paenibacillus</taxon>
    </lineage>
</organism>
<dbReference type="Proteomes" id="UP000029500">
    <property type="component" value="Chromosome"/>
</dbReference>
<gene>
    <name evidence="2" type="ORF">PGRAT_26765</name>
</gene>
<evidence type="ECO:0000313" key="3">
    <source>
        <dbReference type="Proteomes" id="UP000029500"/>
    </source>
</evidence>
<keyword evidence="1" id="KW-0472">Membrane</keyword>
<dbReference type="EMBL" id="CP009287">
    <property type="protein sequence ID" value="AIQ70823.1"/>
    <property type="molecule type" value="Genomic_DNA"/>
</dbReference>
<keyword evidence="3" id="KW-1185">Reference proteome</keyword>
<dbReference type="KEGG" id="pgm:PGRAT_26765"/>
<dbReference type="Pfam" id="PF10754">
    <property type="entry name" value="DUF2569"/>
    <property type="match status" value="1"/>
</dbReference>
<reference evidence="2 3" key="1">
    <citation type="submission" date="2014-08" db="EMBL/GenBank/DDBJ databases">
        <title>Comparative genomics of the Paenibacillus odorifer group.</title>
        <authorList>
            <person name="den Bakker H.C."/>
            <person name="Tsai Y.-C."/>
            <person name="Martin N."/>
            <person name="Korlach J."/>
            <person name="Wiedmann M."/>
        </authorList>
    </citation>
    <scope>NUCLEOTIDE SEQUENCE [LARGE SCALE GENOMIC DNA]</scope>
    <source>
        <strain evidence="2 3">DSM 15220</strain>
    </source>
</reference>
<feature type="transmembrane region" description="Helical" evidence="1">
    <location>
        <begin position="110"/>
        <end position="130"/>
    </location>
</feature>
<feature type="transmembrane region" description="Helical" evidence="1">
    <location>
        <begin position="72"/>
        <end position="98"/>
    </location>
</feature>
<dbReference type="AlphaFoldDB" id="A0A089MH51"/>
<dbReference type="eggNOG" id="COG0697">
    <property type="taxonomic scope" value="Bacteria"/>
</dbReference>
<name>A0A089MH51_9BACL</name>
<feature type="transmembrane region" description="Helical" evidence="1">
    <location>
        <begin position="23"/>
        <end position="46"/>
    </location>
</feature>
<keyword evidence="1" id="KW-0812">Transmembrane</keyword>
<evidence type="ECO:0008006" key="4">
    <source>
        <dbReference type="Google" id="ProtNLM"/>
    </source>
</evidence>
<dbReference type="HOGENOM" id="CLU_108010_1_0_9"/>
<evidence type="ECO:0000256" key="1">
    <source>
        <dbReference type="SAM" id="Phobius"/>
    </source>
</evidence>
<proteinExistence type="predicted"/>
<accession>A0A089MH51</accession>
<dbReference type="STRING" id="189425.PGRAT_26765"/>
<dbReference type="RefSeq" id="WP_025707885.1">
    <property type="nucleotide sequence ID" value="NZ_CP009287.1"/>
</dbReference>
<sequence>MEVKVQQEQQESKVYIPHGPSGLGGWLVLVQIGLIATLFLVALQLLNYNLPSFNPEYWDILTSKEGELYHPLWAPLIIFEAASNVLLLLLCVFTLVLFYQKKALLPRMIILLYCINLLISVIDYTLSLNIPLINEMGGVNGIRDLLRSLFTCIIWVAYFRKSERVANTFVQ</sequence>
<keyword evidence="1" id="KW-1133">Transmembrane helix</keyword>